<evidence type="ECO:0000256" key="2">
    <source>
        <dbReference type="ARBA" id="ARBA00022737"/>
    </source>
</evidence>
<dbReference type="SMART" id="SM00557">
    <property type="entry name" value="IG_FLMN"/>
    <property type="match status" value="2"/>
</dbReference>
<dbReference type="EMBL" id="PGGH01281539">
    <property type="protein sequence ID" value="NIG61314.1"/>
    <property type="molecule type" value="Genomic_DNA"/>
</dbReference>
<dbReference type="PROSITE" id="PS50194">
    <property type="entry name" value="FILAMIN_REPEAT"/>
    <property type="match status" value="2"/>
</dbReference>
<dbReference type="InterPro" id="IPR017868">
    <property type="entry name" value="Filamin/ABP280_repeat-like"/>
</dbReference>
<sequence>MVKQPAKFTVDTISAGQGDVMVFVEDPEGNKEEAQVTPDSDKNKTYSVEYLPKVTGMHKVTVLFAGQHISKSPFEVNVDKAQGDASKVTAKGPGLEAAGNIANKPTYFDIYTAGAGVGDIGVMVEDPQGKNTVELLVEDRGNQVYRCVYKPVQPGPHVVKVSFAGDTIPKSPFAVQVGEDLASSSESCLWASLDPEAVGFLVESTGPEASRLVRAGWWGFHCQFFVLPAVVNRTCAVCDFGKL</sequence>
<dbReference type="SUPFAM" id="SSF81296">
    <property type="entry name" value="E set domains"/>
    <property type="match status" value="2"/>
</dbReference>
<comment type="similarity">
    <text evidence="1">Belongs to the filamin family.</text>
</comment>
<evidence type="ECO:0000313" key="4">
    <source>
        <dbReference type="EMBL" id="NIG61314.1"/>
    </source>
</evidence>
<dbReference type="Pfam" id="PF00630">
    <property type="entry name" value="Filamin"/>
    <property type="match status" value="2"/>
</dbReference>
<dbReference type="Proteomes" id="UP001165941">
    <property type="component" value="Unassembled WGS sequence"/>
</dbReference>
<dbReference type="InterPro" id="IPR001298">
    <property type="entry name" value="Filamin/ABP280_rpt"/>
</dbReference>
<evidence type="ECO:0000256" key="1">
    <source>
        <dbReference type="ARBA" id="ARBA00009238"/>
    </source>
</evidence>
<dbReference type="Gene3D" id="2.60.40.10">
    <property type="entry name" value="Immunoglobulins"/>
    <property type="match status" value="2"/>
</dbReference>
<dbReference type="PANTHER" id="PTHR38537:SF7">
    <property type="entry name" value="FILAMIN-B"/>
    <property type="match status" value="1"/>
</dbReference>
<reference evidence="4" key="1">
    <citation type="submission" date="2018-05" db="EMBL/GenBank/DDBJ databases">
        <authorList>
            <person name="Pedro S.L.S."/>
            <person name="Freitas R.C."/>
            <person name="Barreto A.S."/>
            <person name="Lima A.O.S."/>
        </authorList>
    </citation>
    <scope>NUCLEOTIDE SEQUENCE</scope>
    <source>
        <strain evidence="4">BP203</strain>
        <tissue evidence="4">Muscle</tissue>
    </source>
</reference>
<feature type="repeat" description="Filamin" evidence="3">
    <location>
        <begin position="80"/>
        <end position="177"/>
    </location>
</feature>
<dbReference type="InterPro" id="IPR044801">
    <property type="entry name" value="Filamin"/>
</dbReference>
<organism evidence="4 5">
    <name type="scientific">Pontoporia blainvillei</name>
    <name type="common">Franciscana</name>
    <name type="synonym">Delphinus blainvillei</name>
    <dbReference type="NCBI Taxonomy" id="48723"/>
    <lineage>
        <taxon>Eukaryota</taxon>
        <taxon>Metazoa</taxon>
        <taxon>Chordata</taxon>
        <taxon>Craniata</taxon>
        <taxon>Vertebrata</taxon>
        <taxon>Euteleostomi</taxon>
        <taxon>Mammalia</taxon>
        <taxon>Eutheria</taxon>
        <taxon>Laurasiatheria</taxon>
        <taxon>Artiodactyla</taxon>
        <taxon>Whippomorpha</taxon>
        <taxon>Cetacea</taxon>
        <taxon>Odontoceti</taxon>
        <taxon>Pontoporiidae</taxon>
        <taxon>Pontoporia</taxon>
    </lineage>
</organism>
<gene>
    <name evidence="4" type="ORF">BU61_9865</name>
</gene>
<feature type="repeat" description="Filamin" evidence="3">
    <location>
        <begin position="1"/>
        <end position="78"/>
    </location>
</feature>
<name>A0ABX0S879_PONBL</name>
<evidence type="ECO:0000313" key="5">
    <source>
        <dbReference type="Proteomes" id="UP001165941"/>
    </source>
</evidence>
<dbReference type="InterPro" id="IPR013783">
    <property type="entry name" value="Ig-like_fold"/>
</dbReference>
<keyword evidence="5" id="KW-1185">Reference proteome</keyword>
<accession>A0ABX0S879</accession>
<comment type="caution">
    <text evidence="4">The sequence shown here is derived from an EMBL/GenBank/DDBJ whole genome shotgun (WGS) entry which is preliminary data.</text>
</comment>
<dbReference type="PANTHER" id="PTHR38537">
    <property type="entry name" value="JITTERBUG, ISOFORM N"/>
    <property type="match status" value="1"/>
</dbReference>
<protein>
    <submittedName>
        <fullName evidence="4">Filamin-B-like</fullName>
    </submittedName>
</protein>
<proteinExistence type="inferred from homology"/>
<keyword evidence="2" id="KW-0677">Repeat</keyword>
<evidence type="ECO:0000256" key="3">
    <source>
        <dbReference type="PROSITE-ProRule" id="PRU00087"/>
    </source>
</evidence>
<dbReference type="InterPro" id="IPR014756">
    <property type="entry name" value="Ig_E-set"/>
</dbReference>